<evidence type="ECO:0000313" key="3">
    <source>
        <dbReference type="EMBL" id="TVT94017.1"/>
    </source>
</evidence>
<feature type="transmembrane region" description="Helical" evidence="1">
    <location>
        <begin position="61"/>
        <end position="81"/>
    </location>
</feature>
<comment type="caution">
    <text evidence="3">The sequence shown here is derived from an EMBL/GenBank/DDBJ whole genome shotgun (WGS) entry which is preliminary data.</text>
</comment>
<keyword evidence="1" id="KW-0472">Membrane</keyword>
<keyword evidence="1" id="KW-0812">Transmembrane</keyword>
<accession>A0A847TKF6</accession>
<keyword evidence="1" id="KW-1133">Transmembrane helix</keyword>
<reference evidence="3 4" key="1">
    <citation type="submission" date="2019-07" db="EMBL/GenBank/DDBJ databases">
        <title>Draft genome sequence of Haloferax volcanii SS0101, isolated from salt farm in Samut Sakhon, Thailand.</title>
        <authorList>
            <person name="Wanthongcharoen S."/>
            <person name="Yamprayoonswat W."/>
            <person name="Ruangsuj P."/>
            <person name="Thongpramul N."/>
            <person name="Jumpathong W."/>
            <person name="Sittihan S."/>
            <person name="Kanjanavas P."/>
            <person name="Yasawong M."/>
        </authorList>
    </citation>
    <scope>NUCLEOTIDE SEQUENCE [LARGE SCALE GENOMIC DNA]</scope>
    <source>
        <strain evidence="3 4">SS0101</strain>
    </source>
</reference>
<proteinExistence type="predicted"/>
<gene>
    <name evidence="3" type="ORF">FQA18_14205</name>
    <name evidence="2" type="ORF">GOC85_01085</name>
</gene>
<protein>
    <submittedName>
        <fullName evidence="3">ATPase</fullName>
    </submittedName>
</protein>
<reference evidence="2" key="2">
    <citation type="submission" date="2019-12" db="EMBL/GenBank/DDBJ databases">
        <title>Haloferax alexandrinus strain pws11.</title>
        <authorList>
            <person name="Verma D.K."/>
            <person name="Gopal K."/>
            <person name="Prasad E.S."/>
        </authorList>
    </citation>
    <scope>NUCLEOTIDE SEQUENCE</scope>
    <source>
        <strain evidence="2">Pws11</strain>
    </source>
</reference>
<dbReference type="EMBL" id="VMTR01000118">
    <property type="protein sequence ID" value="TVT94017.1"/>
    <property type="molecule type" value="Genomic_DNA"/>
</dbReference>
<evidence type="ECO:0000313" key="4">
    <source>
        <dbReference type="Proteomes" id="UP000320212"/>
    </source>
</evidence>
<evidence type="ECO:0000256" key="1">
    <source>
        <dbReference type="SAM" id="Phobius"/>
    </source>
</evidence>
<dbReference type="GeneID" id="301158121"/>
<feature type="transmembrane region" description="Helical" evidence="1">
    <location>
        <begin position="93"/>
        <end position="119"/>
    </location>
</feature>
<dbReference type="Proteomes" id="UP000320212">
    <property type="component" value="Unassembled WGS sequence"/>
</dbReference>
<dbReference type="Proteomes" id="UP000619835">
    <property type="component" value="Unassembled WGS sequence"/>
</dbReference>
<dbReference type="RefSeq" id="WP_004065669.1">
    <property type="nucleotide sequence ID" value="NZ_CP106966.1"/>
</dbReference>
<name>A0A558G8C3_HALVO</name>
<feature type="transmembrane region" description="Helical" evidence="1">
    <location>
        <begin position="35"/>
        <end position="55"/>
    </location>
</feature>
<organism evidence="3 4">
    <name type="scientific">Haloferax volcanii</name>
    <name type="common">Halobacterium volcanii</name>
    <dbReference type="NCBI Taxonomy" id="2246"/>
    <lineage>
        <taxon>Archaea</taxon>
        <taxon>Methanobacteriati</taxon>
        <taxon>Methanobacteriota</taxon>
        <taxon>Stenosarchaea group</taxon>
        <taxon>Halobacteria</taxon>
        <taxon>Halobacteriales</taxon>
        <taxon>Haloferacaceae</taxon>
        <taxon>Haloferax</taxon>
    </lineage>
</organism>
<accession>A0A558G8C3</accession>
<sequence>MAYDFWKPPAGETDNIHRSQLRVMSDSGTTTRAPVIIFAALILVVFGLLAAMWASVRGGDLLPYILGFAVYFLAFHVYLPYRVHKDATLKGRNATFWAVIAFLLPLVGAALYFVVAVVVGHDATD</sequence>
<dbReference type="AlphaFoldDB" id="A0A558G8C3"/>
<evidence type="ECO:0000313" key="2">
    <source>
        <dbReference type="EMBL" id="NLV01177.1"/>
    </source>
</evidence>
<dbReference type="EMBL" id="WOWC01000001">
    <property type="protein sequence ID" value="NLV01177.1"/>
    <property type="molecule type" value="Genomic_DNA"/>
</dbReference>